<feature type="compositionally biased region" description="Polar residues" evidence="1">
    <location>
        <begin position="1440"/>
        <end position="1451"/>
    </location>
</feature>
<feature type="compositionally biased region" description="Basic and acidic residues" evidence="1">
    <location>
        <begin position="1622"/>
        <end position="1641"/>
    </location>
</feature>
<feature type="region of interest" description="Disordered" evidence="1">
    <location>
        <begin position="1"/>
        <end position="110"/>
    </location>
</feature>
<feature type="compositionally biased region" description="Polar residues" evidence="1">
    <location>
        <begin position="879"/>
        <end position="894"/>
    </location>
</feature>
<feature type="compositionally biased region" description="Polar residues" evidence="1">
    <location>
        <begin position="440"/>
        <end position="466"/>
    </location>
</feature>
<feature type="compositionally biased region" description="Polar residues" evidence="1">
    <location>
        <begin position="1068"/>
        <end position="1084"/>
    </location>
</feature>
<feature type="compositionally biased region" description="Polar residues" evidence="1">
    <location>
        <begin position="1490"/>
        <end position="1503"/>
    </location>
</feature>
<evidence type="ECO:0000313" key="3">
    <source>
        <dbReference type="Proteomes" id="UP000275078"/>
    </source>
</evidence>
<proteinExistence type="predicted"/>
<feature type="compositionally biased region" description="Acidic residues" evidence="1">
    <location>
        <begin position="193"/>
        <end position="203"/>
    </location>
</feature>
<feature type="compositionally biased region" description="Low complexity" evidence="1">
    <location>
        <begin position="486"/>
        <end position="495"/>
    </location>
</feature>
<keyword evidence="3" id="KW-1185">Reference proteome</keyword>
<evidence type="ECO:0000313" key="2">
    <source>
        <dbReference type="EMBL" id="RPA76542.1"/>
    </source>
</evidence>
<feature type="compositionally biased region" description="Pro residues" evidence="1">
    <location>
        <begin position="1369"/>
        <end position="1406"/>
    </location>
</feature>
<organism evidence="2 3">
    <name type="scientific">Ascobolus immersus RN42</name>
    <dbReference type="NCBI Taxonomy" id="1160509"/>
    <lineage>
        <taxon>Eukaryota</taxon>
        <taxon>Fungi</taxon>
        <taxon>Dikarya</taxon>
        <taxon>Ascomycota</taxon>
        <taxon>Pezizomycotina</taxon>
        <taxon>Pezizomycetes</taxon>
        <taxon>Pezizales</taxon>
        <taxon>Ascobolaceae</taxon>
        <taxon>Ascobolus</taxon>
    </lineage>
</organism>
<feature type="compositionally biased region" description="Polar residues" evidence="1">
    <location>
        <begin position="74"/>
        <end position="84"/>
    </location>
</feature>
<feature type="compositionally biased region" description="Polar residues" evidence="1">
    <location>
        <begin position="1038"/>
        <end position="1053"/>
    </location>
</feature>
<evidence type="ECO:0000256" key="1">
    <source>
        <dbReference type="SAM" id="MobiDB-lite"/>
    </source>
</evidence>
<feature type="compositionally biased region" description="Low complexity" evidence="1">
    <location>
        <begin position="1411"/>
        <end position="1422"/>
    </location>
</feature>
<feature type="compositionally biased region" description="Basic and acidic residues" evidence="1">
    <location>
        <begin position="425"/>
        <end position="434"/>
    </location>
</feature>
<sequence>MSSFFLTEAVEASSESDDDGPRSDPLQDGGRMGRLPPYSTTMDRDGDVDFDDDGEYADEHEEAEEEGEYEDNQSEPNSQMTDTGSDLVGFVIDDDQDSYDPDKPPDDLDELEIRAQETRAQELQNRRLQAQIEAEADASDDYDPYPTDIADFYGGGIDDEGPHFSWNEQDGEEQLGPNQEKVEIQRVPLHEEESVEGFADEEVVERTNANDYEELGEVKDEPPDDETGIVGHVHHDMDRKQRSDFLKQKRIQQELVRRQKKEEALRREAEERRQEASFHIPDEIVTRDRIKGKYKKYTVRPGEAPRDGLRIALELQDATECCRLRASVRRDLIAAGIDVTKSWKWQTREDRILAIRTVMEVYGEQYPGWAKDAGIIRMLLLYTLGDCQRTTRLKERGYQSYEQAPARAPRTKPGFFKGDQVRKALEASDRRDQAIARLTGGNTTRATGASSRDQVSASVAATSQTPAARPAEGRSAPAPGKPAPARPAAARPAPALNGPITVRPGVSSISTTANTGPAKGAGSNVGSSGVQVRVKPSARDPRGQFQVASSTRPQPRHYPQTTPAQSTPGSRVVPKPQANAPGCQNAPIEIDDDPPAHAKAQNKRKADDAQLMPPPTSYKRTIPLPPARPASLRVEFVETATHFRPIASFVMVLFKKSTLRTFIVNVENAIEEELNHSGAFLAYMDIDEAEVDTKPRWTLLRDLRTIIVMFIRHSRGQGVYMTELSFDFLRDRVKLYELVNEFSLSTYAQMIKREDFQDRDVSSAFATEAYTLTDLQEINFQDIEPYSVDDEGNLVEPVVETVWGRGGGIVDSTVWNNPHSYWQQLEAELMDEGGDGLDLEDVLQQHRELTAALDTTIGHSGRVSRRASVITRGSVVASRAQSSLQTTPAPTNGSRPDMSEARPVGPTRIGKIQENATEPHRNRMAESLGITGAQQADSLVGNTTTTRQSSRRPPVRITPAPTNPQTRPQMAGKRLPSDAAQSQPQTRPQMAGKRLPGDAAQSQPQTRPQMAGNEGVVPEKPALQQHPMFGGKRPPGSPMSTGGESTGKASSATKCEAPSVGSKRRGSHSSSTIPSKRQSVQASHLSDIVLPSASMSRKQETSTSRSTPAITFRSGRNDPVSAGGIGLSYGNSLPTHPEFPAGRNLLTKQKDQERLAEARRLERDRLIDQITEEREKAARVKYAALRAHEAAEKTKREAAALAKKKREADKKRSEELYDRAAQLMSEADAIDARIEQQEDEEFKIRESNRPTEDILAIPPSNVSTDRSVDMGRKIVKKLSPSPMPSNAPQKPASNPHPAPVQKPASNAPQKPPQKPQQMPPQKPPQKPASDPPQKPQQMPPQKLPQKPASDPPQKPQQMPPQKLPQKPASDPPQKPQQMPPQKPQQMPPQKPQQMPPQKPQQMPPQKPASMTTPTLANTTTAPAPTPTSWSQGPRAPVATSIASQSGNSTLLSEALRPAPVATRRNPGKYDLHFRNRIPPAQSLLPPPSNGKPTSSTGKATPTPGSMYEKPIPVVQVASTPPIAEPEGDDQKSYVIIIGFHNPNKYRNFVLARRKTLLELETGGPRRLIASSPSLANTFTQTHVDSTNVDHIRNHLGRLSTGLATGHLSTAQILAREAAANRFDSERKEESKNANRRAERRSGFQSTADGEVGGEEEYAEGQTGGHQHSPTPEPDDPDHQSERRPKRRVTRNATRMKTVLQVSSDNDLGEYPVAEDIFALLGIPKNGQQCTKKHKAYKQAIVDKIRGAKTPGELLDFDWAQYCWQATKDMKFPKPRAKKTGNRGSGVDEPAPAQPATGRSNLPPIHQSPPPALTPPPPTSPFITVDMSKRPSGRR</sequence>
<feature type="compositionally biased region" description="Pro residues" evidence="1">
    <location>
        <begin position="1309"/>
        <end position="1342"/>
    </location>
</feature>
<feature type="region of interest" description="Disordered" evidence="1">
    <location>
        <begin position="1620"/>
        <end position="1697"/>
    </location>
</feature>
<dbReference type="Proteomes" id="UP000275078">
    <property type="component" value="Unassembled WGS sequence"/>
</dbReference>
<feature type="compositionally biased region" description="Polar residues" evidence="1">
    <location>
        <begin position="546"/>
        <end position="569"/>
    </location>
</feature>
<gene>
    <name evidence="2" type="ORF">BJ508DRAFT_330986</name>
</gene>
<feature type="region of interest" description="Disordered" evidence="1">
    <location>
        <begin position="1233"/>
        <end position="1508"/>
    </location>
</feature>
<feature type="region of interest" description="Disordered" evidence="1">
    <location>
        <begin position="930"/>
        <end position="1119"/>
    </location>
</feature>
<feature type="region of interest" description="Disordered" evidence="1">
    <location>
        <begin position="1772"/>
        <end position="1834"/>
    </location>
</feature>
<feature type="compositionally biased region" description="Polar residues" evidence="1">
    <location>
        <begin position="979"/>
        <end position="988"/>
    </location>
</feature>
<reference evidence="2 3" key="1">
    <citation type="journal article" date="2018" name="Nat. Ecol. Evol.">
        <title>Pezizomycetes genomes reveal the molecular basis of ectomycorrhizal truffle lifestyle.</title>
        <authorList>
            <person name="Murat C."/>
            <person name="Payen T."/>
            <person name="Noel B."/>
            <person name="Kuo A."/>
            <person name="Morin E."/>
            <person name="Chen J."/>
            <person name="Kohler A."/>
            <person name="Krizsan K."/>
            <person name="Balestrini R."/>
            <person name="Da Silva C."/>
            <person name="Montanini B."/>
            <person name="Hainaut M."/>
            <person name="Levati E."/>
            <person name="Barry K.W."/>
            <person name="Belfiori B."/>
            <person name="Cichocki N."/>
            <person name="Clum A."/>
            <person name="Dockter R.B."/>
            <person name="Fauchery L."/>
            <person name="Guy J."/>
            <person name="Iotti M."/>
            <person name="Le Tacon F."/>
            <person name="Lindquist E.A."/>
            <person name="Lipzen A."/>
            <person name="Malagnac F."/>
            <person name="Mello A."/>
            <person name="Molinier V."/>
            <person name="Miyauchi S."/>
            <person name="Poulain J."/>
            <person name="Riccioni C."/>
            <person name="Rubini A."/>
            <person name="Sitrit Y."/>
            <person name="Splivallo R."/>
            <person name="Traeger S."/>
            <person name="Wang M."/>
            <person name="Zifcakova L."/>
            <person name="Wipf D."/>
            <person name="Zambonelli A."/>
            <person name="Paolocci F."/>
            <person name="Nowrousian M."/>
            <person name="Ottonello S."/>
            <person name="Baldrian P."/>
            <person name="Spatafora J.W."/>
            <person name="Henrissat B."/>
            <person name="Nagy L.G."/>
            <person name="Aury J.M."/>
            <person name="Wincker P."/>
            <person name="Grigoriev I.V."/>
            <person name="Bonfante P."/>
            <person name="Martin F.M."/>
        </authorList>
    </citation>
    <scope>NUCLEOTIDE SEQUENCE [LARGE SCALE GENOMIC DNA]</scope>
    <source>
        <strain evidence="2 3">RN42</strain>
    </source>
</reference>
<feature type="compositionally biased region" description="Basic and acidic residues" evidence="1">
    <location>
        <begin position="100"/>
        <end position="110"/>
    </location>
</feature>
<feature type="compositionally biased region" description="Pro residues" evidence="1">
    <location>
        <begin position="1349"/>
        <end position="1362"/>
    </location>
</feature>
<feature type="region of interest" description="Disordered" evidence="1">
    <location>
        <begin position="135"/>
        <end position="207"/>
    </location>
</feature>
<feature type="compositionally biased region" description="Polar residues" evidence="1">
    <location>
        <begin position="932"/>
        <end position="942"/>
    </location>
</feature>
<feature type="compositionally biased region" description="Pro residues" evidence="1">
    <location>
        <begin position="1805"/>
        <end position="1819"/>
    </location>
</feature>
<feature type="region of interest" description="Disordered" evidence="1">
    <location>
        <begin position="874"/>
        <end position="906"/>
    </location>
</feature>
<feature type="region of interest" description="Disordered" evidence="1">
    <location>
        <begin position="1190"/>
        <end position="1214"/>
    </location>
</feature>
<feature type="compositionally biased region" description="Basic and acidic residues" evidence="1">
    <location>
        <begin position="1233"/>
        <end position="1252"/>
    </location>
</feature>
<name>A0A3N4HRU0_ASCIM</name>
<feature type="compositionally biased region" description="Basic and acidic residues" evidence="1">
    <location>
        <begin position="180"/>
        <end position="192"/>
    </location>
</feature>
<protein>
    <submittedName>
        <fullName evidence="2">Uncharacterized protein</fullName>
    </submittedName>
</protein>
<feature type="compositionally biased region" description="Acidic residues" evidence="1">
    <location>
        <begin position="48"/>
        <end position="73"/>
    </location>
</feature>
<dbReference type="EMBL" id="ML119742">
    <property type="protein sequence ID" value="RPA76542.1"/>
    <property type="molecule type" value="Genomic_DNA"/>
</dbReference>
<accession>A0A3N4HRU0</accession>
<feature type="compositionally biased region" description="Polar residues" evidence="1">
    <location>
        <begin position="1093"/>
        <end position="1109"/>
    </location>
</feature>
<dbReference type="STRING" id="1160509.A0A3N4HRU0"/>
<feature type="region of interest" description="Disordered" evidence="1">
    <location>
        <begin position="425"/>
        <end position="624"/>
    </location>
</feature>